<proteinExistence type="predicted"/>
<feature type="region of interest" description="Disordered" evidence="1">
    <location>
        <begin position="1"/>
        <end position="22"/>
    </location>
</feature>
<evidence type="ECO:0000313" key="2">
    <source>
        <dbReference type="EMBL" id="RCV37374.1"/>
    </source>
</evidence>
<name>A0A368S4W3_SETIT</name>
<reference evidence="2" key="2">
    <citation type="submission" date="2015-07" db="EMBL/GenBank/DDBJ databases">
        <authorList>
            <person name="Noorani M."/>
        </authorList>
    </citation>
    <scope>NUCLEOTIDE SEQUENCE</scope>
    <source>
        <strain evidence="2">Yugu1</strain>
    </source>
</reference>
<dbReference type="AlphaFoldDB" id="A0A368S4W3"/>
<evidence type="ECO:0000256" key="1">
    <source>
        <dbReference type="SAM" id="MobiDB-lite"/>
    </source>
</evidence>
<accession>A0A368S4W3</accession>
<dbReference type="EMBL" id="CM003535">
    <property type="protein sequence ID" value="RCV37374.1"/>
    <property type="molecule type" value="Genomic_DNA"/>
</dbReference>
<dbReference type="OrthoDB" id="10634388at2759"/>
<feature type="compositionally biased region" description="Low complexity" evidence="1">
    <location>
        <begin position="1"/>
        <end position="21"/>
    </location>
</feature>
<organism evidence="2">
    <name type="scientific">Setaria italica</name>
    <name type="common">Foxtail millet</name>
    <name type="synonym">Panicum italicum</name>
    <dbReference type="NCBI Taxonomy" id="4555"/>
    <lineage>
        <taxon>Eukaryota</taxon>
        <taxon>Viridiplantae</taxon>
        <taxon>Streptophyta</taxon>
        <taxon>Embryophyta</taxon>
        <taxon>Tracheophyta</taxon>
        <taxon>Spermatophyta</taxon>
        <taxon>Magnoliopsida</taxon>
        <taxon>Liliopsida</taxon>
        <taxon>Poales</taxon>
        <taxon>Poaceae</taxon>
        <taxon>PACMAD clade</taxon>
        <taxon>Panicoideae</taxon>
        <taxon>Panicodae</taxon>
        <taxon>Paniceae</taxon>
        <taxon>Cenchrinae</taxon>
        <taxon>Setaria</taxon>
    </lineage>
</organism>
<sequence length="181" mass="19609">METPAGLAAAPRAAPAGHPQGTILGHNMSGERKLGASSLHILPSSSRVVQITGDEKSSTTNGLLHVLRELAPWRHEHIGSGSSIQDYPHIYSGEKRPFSALGNDSYCTSRNPRAQHESSTYAMSTSSYGGSPHAITGYFPPYHHDTRRCLPDSDYGLTEPWGGIQLNKGKIYMSKNMKTCC</sequence>
<protein>
    <submittedName>
        <fullName evidence="2">Uncharacterized protein</fullName>
    </submittedName>
</protein>
<dbReference type="STRING" id="4555.A0A368S4W3"/>
<gene>
    <name evidence="2" type="ORF">SETIT_8G057600v2</name>
</gene>
<reference evidence="2" key="1">
    <citation type="journal article" date="2012" name="Nat. Biotechnol.">
        <title>Reference genome sequence of the model plant Setaria.</title>
        <authorList>
            <person name="Bennetzen J.L."/>
            <person name="Schmutz J."/>
            <person name="Wang H."/>
            <person name="Percifield R."/>
            <person name="Hawkins J."/>
            <person name="Pontaroli A.C."/>
            <person name="Estep M."/>
            <person name="Feng L."/>
            <person name="Vaughn J.N."/>
            <person name="Grimwood J."/>
            <person name="Jenkins J."/>
            <person name="Barry K."/>
            <person name="Lindquist E."/>
            <person name="Hellsten U."/>
            <person name="Deshpande S."/>
            <person name="Wang X."/>
            <person name="Wu X."/>
            <person name="Mitros T."/>
            <person name="Triplett J."/>
            <person name="Yang X."/>
            <person name="Ye C.Y."/>
            <person name="Mauro-Herrera M."/>
            <person name="Wang L."/>
            <person name="Li P."/>
            <person name="Sharma M."/>
            <person name="Sharma R."/>
            <person name="Ronald P.C."/>
            <person name="Panaud O."/>
            <person name="Kellogg E.A."/>
            <person name="Brutnell T.P."/>
            <person name="Doust A.N."/>
            <person name="Tuskan G.A."/>
            <person name="Rokhsar D."/>
            <person name="Devos K.M."/>
        </authorList>
    </citation>
    <scope>NUCLEOTIDE SEQUENCE [LARGE SCALE GENOMIC DNA]</scope>
    <source>
        <strain evidence="2">Yugu1</strain>
    </source>
</reference>